<evidence type="ECO:0000256" key="1">
    <source>
        <dbReference type="ARBA" id="ARBA00009995"/>
    </source>
</evidence>
<evidence type="ECO:0000313" key="3">
    <source>
        <dbReference type="EMBL" id="EFJ10667.1"/>
    </source>
</evidence>
<dbReference type="eggNOG" id="KOG1192">
    <property type="taxonomic scope" value="Eukaryota"/>
</dbReference>
<dbReference type="Gramene" id="EFJ10667">
    <property type="protein sequence ID" value="EFJ10667"/>
    <property type="gene ID" value="SELMODRAFT_127476"/>
</dbReference>
<dbReference type="PANTHER" id="PTHR48047">
    <property type="entry name" value="GLYCOSYLTRANSFERASE"/>
    <property type="match status" value="1"/>
</dbReference>
<dbReference type="EMBL" id="GL377652">
    <property type="protein sequence ID" value="EFJ10667.1"/>
    <property type="molecule type" value="Genomic_DNA"/>
</dbReference>
<accession>D8SYA2</accession>
<reference evidence="3 4" key="1">
    <citation type="journal article" date="2011" name="Science">
        <title>The Selaginella genome identifies genetic changes associated with the evolution of vascular plants.</title>
        <authorList>
            <person name="Banks J.A."/>
            <person name="Nishiyama T."/>
            <person name="Hasebe M."/>
            <person name="Bowman J.L."/>
            <person name="Gribskov M."/>
            <person name="dePamphilis C."/>
            <person name="Albert V.A."/>
            <person name="Aono N."/>
            <person name="Aoyama T."/>
            <person name="Ambrose B.A."/>
            <person name="Ashton N.W."/>
            <person name="Axtell M.J."/>
            <person name="Barker E."/>
            <person name="Barker M.S."/>
            <person name="Bennetzen J.L."/>
            <person name="Bonawitz N.D."/>
            <person name="Chapple C."/>
            <person name="Cheng C."/>
            <person name="Correa L.G."/>
            <person name="Dacre M."/>
            <person name="DeBarry J."/>
            <person name="Dreyer I."/>
            <person name="Elias M."/>
            <person name="Engstrom E.M."/>
            <person name="Estelle M."/>
            <person name="Feng L."/>
            <person name="Finet C."/>
            <person name="Floyd S.K."/>
            <person name="Frommer W.B."/>
            <person name="Fujita T."/>
            <person name="Gramzow L."/>
            <person name="Gutensohn M."/>
            <person name="Harholt J."/>
            <person name="Hattori M."/>
            <person name="Heyl A."/>
            <person name="Hirai T."/>
            <person name="Hiwatashi Y."/>
            <person name="Ishikawa M."/>
            <person name="Iwata M."/>
            <person name="Karol K.G."/>
            <person name="Koehler B."/>
            <person name="Kolukisaoglu U."/>
            <person name="Kubo M."/>
            <person name="Kurata T."/>
            <person name="Lalonde S."/>
            <person name="Li K."/>
            <person name="Li Y."/>
            <person name="Litt A."/>
            <person name="Lyons E."/>
            <person name="Manning G."/>
            <person name="Maruyama T."/>
            <person name="Michael T.P."/>
            <person name="Mikami K."/>
            <person name="Miyazaki S."/>
            <person name="Morinaga S."/>
            <person name="Murata T."/>
            <person name="Mueller-Roeber B."/>
            <person name="Nelson D.R."/>
            <person name="Obara M."/>
            <person name="Oguri Y."/>
            <person name="Olmstead R.G."/>
            <person name="Onodera N."/>
            <person name="Petersen B.L."/>
            <person name="Pils B."/>
            <person name="Prigge M."/>
            <person name="Rensing S.A."/>
            <person name="Riano-Pachon D.M."/>
            <person name="Roberts A.W."/>
            <person name="Sato Y."/>
            <person name="Scheller H.V."/>
            <person name="Schulz B."/>
            <person name="Schulz C."/>
            <person name="Shakirov E.V."/>
            <person name="Shibagaki N."/>
            <person name="Shinohara N."/>
            <person name="Shippen D.E."/>
            <person name="Soerensen I."/>
            <person name="Sotooka R."/>
            <person name="Sugimoto N."/>
            <person name="Sugita M."/>
            <person name="Sumikawa N."/>
            <person name="Tanurdzic M."/>
            <person name="Theissen G."/>
            <person name="Ulvskov P."/>
            <person name="Wakazuki S."/>
            <person name="Weng J.K."/>
            <person name="Willats W.W."/>
            <person name="Wipf D."/>
            <person name="Wolf P.G."/>
            <person name="Yang L."/>
            <person name="Zimmer A.D."/>
            <person name="Zhu Q."/>
            <person name="Mitros T."/>
            <person name="Hellsten U."/>
            <person name="Loque D."/>
            <person name="Otillar R."/>
            <person name="Salamov A."/>
            <person name="Schmutz J."/>
            <person name="Shapiro H."/>
            <person name="Lindquist E."/>
            <person name="Lucas S."/>
            <person name="Rokhsar D."/>
            <person name="Grigoriev I.V."/>
        </authorList>
    </citation>
    <scope>NUCLEOTIDE SEQUENCE [LARGE SCALE GENOMIC DNA]</scope>
</reference>
<dbReference type="AlphaFoldDB" id="D8SYA2"/>
<proteinExistence type="inferred from homology"/>
<dbReference type="HOGENOM" id="CLU_2985225_0_0_1"/>
<dbReference type="InterPro" id="IPR002213">
    <property type="entry name" value="UDP_glucos_trans"/>
</dbReference>
<dbReference type="GO" id="GO:0008194">
    <property type="term" value="F:UDP-glycosyltransferase activity"/>
    <property type="evidence" value="ECO:0007669"/>
    <property type="project" value="InterPro"/>
</dbReference>
<dbReference type="Proteomes" id="UP000001514">
    <property type="component" value="Unassembled WGS sequence"/>
</dbReference>
<gene>
    <name evidence="3" type="ORF">SELMODRAFT_127476</name>
</gene>
<sequence length="58" mass="6589">KCVSWAPQLKVLKHPSVGSFLTHCGWNSLLEVIGWPFLYEQPLNCALAVEHWKIGSRL</sequence>
<comment type="similarity">
    <text evidence="1">Belongs to the UDP-glycosyltransferase family.</text>
</comment>
<evidence type="ECO:0000313" key="4">
    <source>
        <dbReference type="Proteomes" id="UP000001514"/>
    </source>
</evidence>
<dbReference type="Pfam" id="PF00201">
    <property type="entry name" value="UDPGT"/>
    <property type="match status" value="1"/>
</dbReference>
<evidence type="ECO:0000256" key="2">
    <source>
        <dbReference type="ARBA" id="ARBA00022679"/>
    </source>
</evidence>
<dbReference type="SUPFAM" id="SSF53756">
    <property type="entry name" value="UDP-Glycosyltransferase/glycogen phosphorylase"/>
    <property type="match status" value="1"/>
</dbReference>
<protein>
    <submittedName>
        <fullName evidence="3">Uncharacterized protein</fullName>
    </submittedName>
</protein>
<keyword evidence="4" id="KW-1185">Reference proteome</keyword>
<feature type="non-terminal residue" evidence="3">
    <location>
        <position position="58"/>
    </location>
</feature>
<dbReference type="InParanoid" id="D8SYA2"/>
<feature type="non-terminal residue" evidence="3">
    <location>
        <position position="1"/>
    </location>
</feature>
<name>D8SYA2_SELML</name>
<organism evidence="4">
    <name type="scientific">Selaginella moellendorffii</name>
    <name type="common">Spikemoss</name>
    <dbReference type="NCBI Taxonomy" id="88036"/>
    <lineage>
        <taxon>Eukaryota</taxon>
        <taxon>Viridiplantae</taxon>
        <taxon>Streptophyta</taxon>
        <taxon>Embryophyta</taxon>
        <taxon>Tracheophyta</taxon>
        <taxon>Lycopodiopsida</taxon>
        <taxon>Selaginellales</taxon>
        <taxon>Selaginellaceae</taxon>
        <taxon>Selaginella</taxon>
    </lineage>
</organism>
<dbReference type="OMA" id="EVIGWPF"/>
<dbReference type="KEGG" id="smo:SELMODRAFT_127476"/>
<dbReference type="STRING" id="88036.D8SYA2"/>
<dbReference type="Gene3D" id="3.40.50.2000">
    <property type="entry name" value="Glycogen Phosphorylase B"/>
    <property type="match status" value="1"/>
</dbReference>
<keyword evidence="2" id="KW-0808">Transferase</keyword>